<dbReference type="EMBL" id="JYIT01000069">
    <property type="protein sequence ID" value="KJL25557.1"/>
    <property type="molecule type" value="Genomic_DNA"/>
</dbReference>
<keyword evidence="2" id="KW-1185">Reference proteome</keyword>
<dbReference type="InterPro" id="IPR027417">
    <property type="entry name" value="P-loop_NTPase"/>
</dbReference>
<gene>
    <name evidence="1" type="ORF">RL72_01334</name>
</gene>
<reference evidence="1 2" key="1">
    <citation type="submission" date="2015-02" db="EMBL/GenBank/DDBJ databases">
        <title>Draft genome sequences of ten Microbacterium spp. with emphasis on heavy metal contaminated environments.</title>
        <authorList>
            <person name="Corretto E."/>
        </authorList>
    </citation>
    <scope>NUCLEOTIDE SEQUENCE [LARGE SCALE GENOMIC DNA]</scope>
    <source>
        <strain evidence="1 2">DSM 23848</strain>
    </source>
</reference>
<dbReference type="Proteomes" id="UP000033448">
    <property type="component" value="Unassembled WGS sequence"/>
</dbReference>
<dbReference type="NCBIfam" id="NF005115">
    <property type="entry name" value="PRK06547.1"/>
    <property type="match status" value="1"/>
</dbReference>
<protein>
    <recommendedName>
        <fullName evidence="3">(d)CMP kinase</fullName>
    </recommendedName>
</protein>
<evidence type="ECO:0008006" key="3">
    <source>
        <dbReference type="Google" id="ProtNLM"/>
    </source>
</evidence>
<dbReference type="RefSeq" id="WP_052674234.1">
    <property type="nucleotide sequence ID" value="NZ_JYIT01000069.1"/>
</dbReference>
<dbReference type="CDD" id="cd01120">
    <property type="entry name" value="RecA-like_superfamily"/>
    <property type="match status" value="1"/>
</dbReference>
<organism evidence="1 2">
    <name type="scientific">Microbacterium azadirachtae</name>
    <dbReference type="NCBI Taxonomy" id="582680"/>
    <lineage>
        <taxon>Bacteria</taxon>
        <taxon>Bacillati</taxon>
        <taxon>Actinomycetota</taxon>
        <taxon>Actinomycetes</taxon>
        <taxon>Micrococcales</taxon>
        <taxon>Microbacteriaceae</taxon>
        <taxon>Microbacterium</taxon>
    </lineage>
</organism>
<evidence type="ECO:0000313" key="1">
    <source>
        <dbReference type="EMBL" id="KJL25557.1"/>
    </source>
</evidence>
<name>A0A0F0KXC0_9MICO</name>
<comment type="caution">
    <text evidence="1">The sequence shown here is derived from an EMBL/GenBank/DDBJ whole genome shotgun (WGS) entry which is preliminary data.</text>
</comment>
<accession>A0A0F0KXC0</accession>
<dbReference type="PATRIC" id="fig|582680.7.peg.1374"/>
<evidence type="ECO:0000313" key="2">
    <source>
        <dbReference type="Proteomes" id="UP000033448"/>
    </source>
</evidence>
<sequence length="193" mass="21275">MPSRSDDPVARALTQAVARIADAVRAVQASNPVVLIDGRSGAGKSTLARLVAVQWPLRTEPQLIALDSIYPGWDGLDAGVERAYDQILHPHGRGIVGTWQRYDWEAGEYAESHAVDPARGVILEGCGALTPRTARVADVRVWVESPEGSRKRRALDRDGDVFRPHWDRWALQETVHQRRDDPIGHATLVVSIP</sequence>
<dbReference type="OrthoDB" id="3237545at2"/>
<proteinExistence type="predicted"/>
<dbReference type="SUPFAM" id="SSF52540">
    <property type="entry name" value="P-loop containing nucleoside triphosphate hydrolases"/>
    <property type="match status" value="1"/>
</dbReference>
<dbReference type="AlphaFoldDB" id="A0A0F0KXC0"/>
<dbReference type="Gene3D" id="3.40.50.300">
    <property type="entry name" value="P-loop containing nucleotide triphosphate hydrolases"/>
    <property type="match status" value="1"/>
</dbReference>